<accession>A0A834WJJ0</accession>
<evidence type="ECO:0000259" key="1">
    <source>
        <dbReference type="Pfam" id="PF13966"/>
    </source>
</evidence>
<dbReference type="Pfam" id="PF13966">
    <property type="entry name" value="zf-RVT"/>
    <property type="match status" value="1"/>
</dbReference>
<protein>
    <submittedName>
        <fullName evidence="2">Reverse transcriptase</fullName>
    </submittedName>
</protein>
<comment type="caution">
    <text evidence="2">The sequence shown here is derived from an EMBL/GenBank/DDBJ whole genome shotgun (WGS) entry which is preliminary data.</text>
</comment>
<keyword evidence="2" id="KW-0548">Nucleotidyltransferase</keyword>
<dbReference type="GO" id="GO:0003964">
    <property type="term" value="F:RNA-directed DNA polymerase activity"/>
    <property type="evidence" value="ECO:0007669"/>
    <property type="project" value="UniProtKB-KW"/>
</dbReference>
<dbReference type="AlphaFoldDB" id="A0A834WJJ0"/>
<evidence type="ECO:0000313" key="2">
    <source>
        <dbReference type="EMBL" id="KAF7825277.1"/>
    </source>
</evidence>
<dbReference type="EMBL" id="JAAIUW010000006">
    <property type="protein sequence ID" value="KAF7825277.1"/>
    <property type="molecule type" value="Genomic_DNA"/>
</dbReference>
<organism evidence="2 3">
    <name type="scientific">Senna tora</name>
    <dbReference type="NCBI Taxonomy" id="362788"/>
    <lineage>
        <taxon>Eukaryota</taxon>
        <taxon>Viridiplantae</taxon>
        <taxon>Streptophyta</taxon>
        <taxon>Embryophyta</taxon>
        <taxon>Tracheophyta</taxon>
        <taxon>Spermatophyta</taxon>
        <taxon>Magnoliopsida</taxon>
        <taxon>eudicotyledons</taxon>
        <taxon>Gunneridae</taxon>
        <taxon>Pentapetalae</taxon>
        <taxon>rosids</taxon>
        <taxon>fabids</taxon>
        <taxon>Fabales</taxon>
        <taxon>Fabaceae</taxon>
        <taxon>Caesalpinioideae</taxon>
        <taxon>Cassia clade</taxon>
        <taxon>Senna</taxon>
    </lineage>
</organism>
<keyword evidence="2" id="KW-0695">RNA-directed DNA polymerase</keyword>
<reference evidence="2" key="1">
    <citation type="submission" date="2020-09" db="EMBL/GenBank/DDBJ databases">
        <title>Genome-Enabled Discovery of Anthraquinone Biosynthesis in Senna tora.</title>
        <authorList>
            <person name="Kang S.-H."/>
            <person name="Pandey R.P."/>
            <person name="Lee C.-M."/>
            <person name="Sim J.-S."/>
            <person name="Jeong J.-T."/>
            <person name="Choi B.-S."/>
            <person name="Jung M."/>
            <person name="Ginzburg D."/>
            <person name="Zhao K."/>
            <person name="Won S.Y."/>
            <person name="Oh T.-J."/>
            <person name="Yu Y."/>
            <person name="Kim N.-H."/>
            <person name="Lee O.R."/>
            <person name="Lee T.-H."/>
            <person name="Bashyal P."/>
            <person name="Kim T.-S."/>
            <person name="Lee W.-H."/>
            <person name="Kawkins C."/>
            <person name="Kim C.-K."/>
            <person name="Kim J.S."/>
            <person name="Ahn B.O."/>
            <person name="Rhee S.Y."/>
            <person name="Sohng J.K."/>
        </authorList>
    </citation>
    <scope>NUCLEOTIDE SEQUENCE</scope>
    <source>
        <tissue evidence="2">Leaf</tissue>
    </source>
</reference>
<gene>
    <name evidence="2" type="ORF">G2W53_016441</name>
</gene>
<dbReference type="Proteomes" id="UP000634136">
    <property type="component" value="Unassembled WGS sequence"/>
</dbReference>
<proteinExistence type="predicted"/>
<evidence type="ECO:0000313" key="3">
    <source>
        <dbReference type="Proteomes" id="UP000634136"/>
    </source>
</evidence>
<keyword evidence="2" id="KW-0808">Transferase</keyword>
<feature type="domain" description="Reverse transcriptase zinc-binding" evidence="1">
    <location>
        <begin position="26"/>
        <end position="108"/>
    </location>
</feature>
<sequence>MLDTFFNINHMDEDTLIWKFSKEGNFTVKSAYTLASKPPPSHCNSLTWIWKTFCGPRQNFFLWRAFIKALPTAQKLSSILPNFCPNCKICNSLPEDIMHNLRDCPVIRNQRWLSFKQPLGSGWYHQKCSRSSPNQLLPLHQPWKHYLSTFDQWELRHIYREANRCEDILANHARTTLCSRSTFLEPPDFLLPLLASDLLQVGTIRNVSFKPP</sequence>
<keyword evidence="3" id="KW-1185">Reference proteome</keyword>
<name>A0A834WJJ0_9FABA</name>
<dbReference type="InterPro" id="IPR026960">
    <property type="entry name" value="RVT-Znf"/>
</dbReference>
<dbReference type="OrthoDB" id="1434524at2759"/>